<dbReference type="Pfam" id="PF14223">
    <property type="entry name" value="Retrotran_gag_2"/>
    <property type="match status" value="1"/>
</dbReference>
<evidence type="ECO:0000313" key="2">
    <source>
        <dbReference type="Proteomes" id="UP000288805"/>
    </source>
</evidence>
<name>A0A438JCD3_VITVI</name>
<protein>
    <recommendedName>
        <fullName evidence="3">DUF4219 domain-containing protein</fullName>
    </recommendedName>
</protein>
<dbReference type="PANTHER" id="PTHR35317">
    <property type="entry name" value="OS04G0629600 PROTEIN"/>
    <property type="match status" value="1"/>
</dbReference>
<sequence length="372" mass="42760">MEPHQEGASIGRPHFLTDENYSHWKVRMQYFLKMQSEKVWNVIEFGWSPPMVLDRESRSTNVVKPKLEWDRSESETSENNVRVMYSIFNAISMNEFCRIAICTLAKEAWDILQVTHEGTNVMKVSKFQMLTSRFETIRMDDHETFGEFHAKLMDIMNSSFNLGEPISNSKVVRKILRPLLERFRAKITTIEKSKDAGSLKIDEHVGSLQTFEVTFASPRKAKGIALKGIKEESLSSESEDDEKISKESNGSEEYTNFIAFSTSVNEEPLFKEASSELSESSDSNDDNMSFDIAYDTLYKECLSLKQEQVKWKASKKILTNEVVLNGEKKALLDKIAFLENLHLEVKKKCDVLKSGNQIFKDELSIRKKRVTS</sequence>
<dbReference type="AlphaFoldDB" id="A0A438JCD3"/>
<dbReference type="PANTHER" id="PTHR35317:SF35">
    <property type="entry name" value="DUF4219 DOMAIN-CONTAINING PROTEIN"/>
    <property type="match status" value="1"/>
</dbReference>
<reference evidence="1 2" key="1">
    <citation type="journal article" date="2018" name="PLoS Genet.">
        <title>Population sequencing reveals clonal diversity and ancestral inbreeding in the grapevine cultivar Chardonnay.</title>
        <authorList>
            <person name="Roach M.J."/>
            <person name="Johnson D.L."/>
            <person name="Bohlmann J."/>
            <person name="van Vuuren H.J."/>
            <person name="Jones S.J."/>
            <person name="Pretorius I.S."/>
            <person name="Schmidt S.A."/>
            <person name="Borneman A.R."/>
        </authorList>
    </citation>
    <scope>NUCLEOTIDE SEQUENCE [LARGE SCALE GENOMIC DNA]</scope>
    <source>
        <strain evidence="2">cv. Chardonnay</strain>
        <tissue evidence="1">Leaf</tissue>
    </source>
</reference>
<accession>A0A438JCD3</accession>
<evidence type="ECO:0008006" key="3">
    <source>
        <dbReference type="Google" id="ProtNLM"/>
    </source>
</evidence>
<evidence type="ECO:0000313" key="1">
    <source>
        <dbReference type="EMBL" id="RVX06613.1"/>
    </source>
</evidence>
<gene>
    <name evidence="1" type="ORF">CK203_029541</name>
</gene>
<dbReference type="EMBL" id="QGNW01000050">
    <property type="protein sequence ID" value="RVX06613.1"/>
    <property type="molecule type" value="Genomic_DNA"/>
</dbReference>
<dbReference type="Proteomes" id="UP000288805">
    <property type="component" value="Unassembled WGS sequence"/>
</dbReference>
<organism evidence="1 2">
    <name type="scientific">Vitis vinifera</name>
    <name type="common">Grape</name>
    <dbReference type="NCBI Taxonomy" id="29760"/>
    <lineage>
        <taxon>Eukaryota</taxon>
        <taxon>Viridiplantae</taxon>
        <taxon>Streptophyta</taxon>
        <taxon>Embryophyta</taxon>
        <taxon>Tracheophyta</taxon>
        <taxon>Spermatophyta</taxon>
        <taxon>Magnoliopsida</taxon>
        <taxon>eudicotyledons</taxon>
        <taxon>Gunneridae</taxon>
        <taxon>Pentapetalae</taxon>
        <taxon>rosids</taxon>
        <taxon>Vitales</taxon>
        <taxon>Vitaceae</taxon>
        <taxon>Viteae</taxon>
        <taxon>Vitis</taxon>
    </lineage>
</organism>
<proteinExistence type="predicted"/>
<comment type="caution">
    <text evidence="1">The sequence shown here is derived from an EMBL/GenBank/DDBJ whole genome shotgun (WGS) entry which is preliminary data.</text>
</comment>